<dbReference type="FunFam" id="1.10.287.630:FF:000001">
    <property type="entry name" value="Cyclic nucleotide-gated channel alpha 3"/>
    <property type="match status" value="1"/>
</dbReference>
<keyword evidence="8" id="KW-0142">cGMP-binding</keyword>
<feature type="transmembrane region" description="Helical" evidence="17">
    <location>
        <begin position="336"/>
        <end position="357"/>
    </location>
</feature>
<dbReference type="Pfam" id="PF00027">
    <property type="entry name" value="cNMP_binding"/>
    <property type="match status" value="1"/>
</dbReference>
<evidence type="ECO:0000259" key="18">
    <source>
        <dbReference type="PROSITE" id="PS50042"/>
    </source>
</evidence>
<dbReference type="InParanoid" id="A0A6P9CB35"/>
<dbReference type="GO" id="GO:0030553">
    <property type="term" value="F:cGMP binding"/>
    <property type="evidence" value="ECO:0007669"/>
    <property type="project" value="UniProtKB-KW"/>
</dbReference>
<feature type="transmembrane region" description="Helical" evidence="17">
    <location>
        <begin position="304"/>
        <end position="324"/>
    </location>
</feature>
<dbReference type="InterPro" id="IPR018488">
    <property type="entry name" value="cNMP-bd_CS"/>
</dbReference>
<protein>
    <submittedName>
        <fullName evidence="20">Cyclic nucleotide-gated cation channel beta-1 isoform X1</fullName>
    </submittedName>
</protein>
<dbReference type="OrthoDB" id="421226at2759"/>
<evidence type="ECO:0000256" key="8">
    <source>
        <dbReference type="ARBA" id="ARBA00022992"/>
    </source>
</evidence>
<dbReference type="PANTHER" id="PTHR45638:SF16">
    <property type="entry name" value="CYCLIC NUCLEOTIDE-GATED CATION CHANNEL BETA-1"/>
    <property type="match status" value="1"/>
</dbReference>
<dbReference type="PROSITE" id="PS50042">
    <property type="entry name" value="CNMP_BINDING_3"/>
    <property type="match status" value="1"/>
</dbReference>
<dbReference type="GeneID" id="117670445"/>
<dbReference type="GO" id="GO:0005223">
    <property type="term" value="F:intracellularly cGMP-activated cation channel activity"/>
    <property type="evidence" value="ECO:0007669"/>
    <property type="project" value="TreeGrafter"/>
</dbReference>
<evidence type="ECO:0000256" key="13">
    <source>
        <dbReference type="ARBA" id="ARBA00023305"/>
    </source>
</evidence>
<evidence type="ECO:0000256" key="17">
    <source>
        <dbReference type="SAM" id="Phobius"/>
    </source>
</evidence>
<dbReference type="GO" id="GO:0005222">
    <property type="term" value="F:intracellularly cAMP-activated cation channel activity"/>
    <property type="evidence" value="ECO:0007669"/>
    <property type="project" value="TreeGrafter"/>
</dbReference>
<keyword evidence="5 17" id="KW-0812">Transmembrane</keyword>
<dbReference type="GO" id="GO:0007601">
    <property type="term" value="P:visual perception"/>
    <property type="evidence" value="ECO:0007669"/>
    <property type="project" value="UniProtKB-KW"/>
</dbReference>
<reference evidence="20" key="1">
    <citation type="submission" date="2025-08" db="UniProtKB">
        <authorList>
            <consortium name="RefSeq"/>
        </authorList>
    </citation>
    <scope>IDENTIFICATION</scope>
    <source>
        <tissue evidence="20">Blood</tissue>
    </source>
</reference>
<keyword evidence="7 17" id="KW-1133">Transmembrane helix</keyword>
<dbReference type="Proteomes" id="UP001652622">
    <property type="component" value="Unplaced"/>
</dbReference>
<keyword evidence="6" id="KW-0547">Nucleotide-binding</keyword>
<feature type="region of interest" description="Disordered" evidence="16">
    <location>
        <begin position="22"/>
        <end position="62"/>
    </location>
</feature>
<evidence type="ECO:0000256" key="12">
    <source>
        <dbReference type="ARBA" id="ARBA00023303"/>
    </source>
</evidence>
<dbReference type="InterPro" id="IPR000595">
    <property type="entry name" value="cNMP-bd_dom"/>
</dbReference>
<comment type="catalytic activity">
    <reaction evidence="15">
        <text>Na(+)(in) = Na(+)(out)</text>
        <dbReference type="Rhea" id="RHEA:34963"/>
        <dbReference type="ChEBI" id="CHEBI:29101"/>
    </reaction>
</comment>
<dbReference type="RefSeq" id="XP_034281478.1">
    <property type="nucleotide sequence ID" value="XM_034425587.2"/>
</dbReference>
<dbReference type="GO" id="GO:0017071">
    <property type="term" value="C:intracellular cyclic nucleotide activated cation channel complex"/>
    <property type="evidence" value="ECO:0007669"/>
    <property type="project" value="TreeGrafter"/>
</dbReference>
<comment type="catalytic activity">
    <reaction evidence="14">
        <text>K(+)(in) = K(+)(out)</text>
        <dbReference type="Rhea" id="RHEA:29463"/>
        <dbReference type="ChEBI" id="CHEBI:29103"/>
    </reaction>
</comment>
<dbReference type="GO" id="GO:0005886">
    <property type="term" value="C:plasma membrane"/>
    <property type="evidence" value="ECO:0007669"/>
    <property type="project" value="TreeGrafter"/>
</dbReference>
<evidence type="ECO:0000256" key="2">
    <source>
        <dbReference type="ARBA" id="ARBA00022448"/>
    </source>
</evidence>
<feature type="compositionally biased region" description="Polar residues" evidence="16">
    <location>
        <begin position="184"/>
        <end position="194"/>
    </location>
</feature>
<dbReference type="KEGG" id="pgut:117670445"/>
<evidence type="ECO:0000256" key="14">
    <source>
        <dbReference type="ARBA" id="ARBA00034430"/>
    </source>
</evidence>
<dbReference type="InterPro" id="IPR014710">
    <property type="entry name" value="RmlC-like_jellyroll"/>
</dbReference>
<dbReference type="SMART" id="SM00100">
    <property type="entry name" value="cNMP"/>
    <property type="match status" value="1"/>
</dbReference>
<feature type="compositionally biased region" description="Low complexity" evidence="16">
    <location>
        <begin position="195"/>
        <end position="209"/>
    </location>
</feature>
<dbReference type="GO" id="GO:0001750">
    <property type="term" value="C:photoreceptor outer segment"/>
    <property type="evidence" value="ECO:0007669"/>
    <property type="project" value="TreeGrafter"/>
</dbReference>
<evidence type="ECO:0000256" key="5">
    <source>
        <dbReference type="ARBA" id="ARBA00022692"/>
    </source>
</evidence>
<feature type="domain" description="Cyclic nucleotide-binding" evidence="18">
    <location>
        <begin position="610"/>
        <end position="714"/>
    </location>
</feature>
<sequence>MERDAEDDGEIQVEVRCWSYLPEYHLGSPPSPGRKRYGSQQERRREASNSGTLGQLTSAKVEARRDIANPLIQRKEATAAALVAPAGSVHFTQDGLPPLCAGQPLRSTIPPGQPTGKYPTVKFPKVDSGSSRLPIPASQARPSAPKSLHTLTVPPTPKAPKRRKSSSQEVNVEELRLSPVNAWPDQSSPQEELNSSPRRGSSAASQSSAVINDRLQELVRLFKDRTEKVKEKLTDPDASSEDETPATSPSKEKASEEKGKESEEDGEGRFHEVLCCRFKYHPFLCHMRKVQFPSSIDPSSNLMYVLWLLLVVMAWNWNCWLIPVRWAFPYQSPENVYYWMAIDYLCDFIYFLDIAVFQVRLQFVHQGDIITDKRAMRKNYLKSYRFKMDALCLLPLDFLYFKVGVHPLLRLPRCLKYLAFFEFNNRLEAILSMAYVYRVVRITAYLLFSLHLNSCLYYWASSFQGIGSTPWVYDGRGNSYIRCYYWAVKTLITIGGLPEPHNLFEIVFQLLNYFTGVFAFSVMIGQMRDVVGAATAGQSYYRSCMDNTVKYMALYRIPRSVQNRIKTWYEYTWHSQGMLDESELLTQLPDKMKLDIAIDVNYSIVSKVPLFQGCDRQMIFDMLKRLRSVVYLPNDYVCKKGEIGREMYIIQVGQVQVIGGPDGKTVLVTLKAGSVFGEISLLAVGGGNRRTANVVAHGFTNLFILDKKDLNEILVHYPESQKLLRKKARRMLKNNTKPKEEKGLPIIPPRAGTPKLLQAALVAAGRLGGKGRLAHLRWKLKELKAIQAASSTPVVPKSPASHASLAGSPKPNDCGTETKICKSPNHPVRISMSPTPTGDEEVLSVEVLEKEEPK</sequence>
<evidence type="ECO:0000256" key="3">
    <source>
        <dbReference type="ARBA" id="ARBA00022535"/>
    </source>
</evidence>
<evidence type="ECO:0000256" key="11">
    <source>
        <dbReference type="ARBA" id="ARBA00023286"/>
    </source>
</evidence>
<evidence type="ECO:0000313" key="20">
    <source>
        <dbReference type="RefSeq" id="XP_034281478.1"/>
    </source>
</evidence>
<keyword evidence="11" id="KW-1071">Ligand-gated ion channel</keyword>
<keyword evidence="10 17" id="KW-0472">Membrane</keyword>
<dbReference type="CTD" id="1258"/>
<evidence type="ECO:0000256" key="6">
    <source>
        <dbReference type="ARBA" id="ARBA00022741"/>
    </source>
</evidence>
<dbReference type="InterPro" id="IPR050866">
    <property type="entry name" value="CNG_cation_channel"/>
</dbReference>
<evidence type="ECO:0000256" key="7">
    <source>
        <dbReference type="ARBA" id="ARBA00022989"/>
    </source>
</evidence>
<feature type="region of interest" description="Disordered" evidence="16">
    <location>
        <begin position="101"/>
        <end position="210"/>
    </location>
</feature>
<keyword evidence="4" id="KW-0716">Sensory transduction</keyword>
<evidence type="ECO:0000313" key="19">
    <source>
        <dbReference type="Proteomes" id="UP001652622"/>
    </source>
</evidence>
<dbReference type="PANTHER" id="PTHR45638">
    <property type="entry name" value="CYCLIC NUCLEOTIDE-GATED CATION CHANNEL SUBUNIT A"/>
    <property type="match status" value="1"/>
</dbReference>
<dbReference type="SUPFAM" id="SSF81324">
    <property type="entry name" value="Voltage-gated potassium channels"/>
    <property type="match status" value="1"/>
</dbReference>
<evidence type="ECO:0000256" key="15">
    <source>
        <dbReference type="ARBA" id="ARBA00036239"/>
    </source>
</evidence>
<feature type="region of interest" description="Disordered" evidence="16">
    <location>
        <begin position="229"/>
        <end position="265"/>
    </location>
</feature>
<dbReference type="FunFam" id="1.10.287.70:FF:000072">
    <property type="entry name" value="Cyclic nucleotide gated channel beta 3"/>
    <property type="match status" value="1"/>
</dbReference>
<accession>A0A6P9CB35</accession>
<keyword evidence="9" id="KW-0406">Ion transport</keyword>
<dbReference type="Gene3D" id="1.10.287.630">
    <property type="entry name" value="Helix hairpin bin"/>
    <property type="match status" value="1"/>
</dbReference>
<evidence type="ECO:0000256" key="10">
    <source>
        <dbReference type="ARBA" id="ARBA00023136"/>
    </source>
</evidence>
<keyword evidence="3" id="KW-0140">cGMP</keyword>
<evidence type="ECO:0000256" key="9">
    <source>
        <dbReference type="ARBA" id="ARBA00023065"/>
    </source>
</evidence>
<dbReference type="PROSITE" id="PS00889">
    <property type="entry name" value="CNMP_BINDING_2"/>
    <property type="match status" value="1"/>
</dbReference>
<dbReference type="FunFam" id="2.60.120.10:FF:000020">
    <property type="entry name" value="Cyclic nucleotide-gated channel beta 3"/>
    <property type="match status" value="1"/>
</dbReference>
<dbReference type="CDD" id="cd00038">
    <property type="entry name" value="CAP_ED"/>
    <property type="match status" value="1"/>
</dbReference>
<name>A0A6P9CB35_PANGU</name>
<feature type="compositionally biased region" description="Basic and acidic residues" evidence="16">
    <location>
        <begin position="250"/>
        <end position="265"/>
    </location>
</feature>
<keyword evidence="19" id="KW-1185">Reference proteome</keyword>
<dbReference type="SUPFAM" id="SSF51206">
    <property type="entry name" value="cAMP-binding domain-like"/>
    <property type="match status" value="1"/>
</dbReference>
<dbReference type="GO" id="GO:0044877">
    <property type="term" value="F:protein-containing complex binding"/>
    <property type="evidence" value="ECO:0007669"/>
    <property type="project" value="TreeGrafter"/>
</dbReference>
<dbReference type="AlphaFoldDB" id="A0A6P9CB35"/>
<gene>
    <name evidence="20" type="primary">CNGB1</name>
</gene>
<dbReference type="Gene3D" id="1.10.287.70">
    <property type="match status" value="1"/>
</dbReference>
<feature type="compositionally biased region" description="Polar residues" evidence="16">
    <location>
        <begin position="48"/>
        <end position="58"/>
    </location>
</feature>
<evidence type="ECO:0000256" key="4">
    <source>
        <dbReference type="ARBA" id="ARBA00022606"/>
    </source>
</evidence>
<dbReference type="InterPro" id="IPR018490">
    <property type="entry name" value="cNMP-bd_dom_sf"/>
</dbReference>
<keyword evidence="13" id="KW-0844">Vision</keyword>
<dbReference type="Gene3D" id="2.60.120.10">
    <property type="entry name" value="Jelly Rolls"/>
    <property type="match status" value="1"/>
</dbReference>
<dbReference type="GO" id="GO:0001895">
    <property type="term" value="P:retina homeostasis"/>
    <property type="evidence" value="ECO:0007669"/>
    <property type="project" value="TreeGrafter"/>
</dbReference>
<evidence type="ECO:0000256" key="16">
    <source>
        <dbReference type="SAM" id="MobiDB-lite"/>
    </source>
</evidence>
<organism evidence="19 20">
    <name type="scientific">Pantherophis guttatus</name>
    <name type="common">Corn snake</name>
    <name type="synonym">Elaphe guttata</name>
    <dbReference type="NCBI Taxonomy" id="94885"/>
    <lineage>
        <taxon>Eukaryota</taxon>
        <taxon>Metazoa</taxon>
        <taxon>Chordata</taxon>
        <taxon>Craniata</taxon>
        <taxon>Vertebrata</taxon>
        <taxon>Euteleostomi</taxon>
        <taxon>Lepidosauria</taxon>
        <taxon>Squamata</taxon>
        <taxon>Bifurcata</taxon>
        <taxon>Unidentata</taxon>
        <taxon>Episquamata</taxon>
        <taxon>Toxicofera</taxon>
        <taxon>Serpentes</taxon>
        <taxon>Colubroidea</taxon>
        <taxon>Colubridae</taxon>
        <taxon>Colubrinae</taxon>
        <taxon>Pantherophis</taxon>
    </lineage>
</organism>
<proteinExistence type="predicted"/>
<dbReference type="PROSITE" id="PS00888">
    <property type="entry name" value="CNMP_BINDING_1"/>
    <property type="match status" value="1"/>
</dbReference>
<keyword evidence="2" id="KW-0813">Transport</keyword>
<dbReference type="OMA" id="YWASAFE"/>
<feature type="region of interest" description="Disordered" evidence="16">
    <location>
        <begin position="790"/>
        <end position="854"/>
    </location>
</feature>
<comment type="subcellular location">
    <subcellularLocation>
        <location evidence="1">Membrane</location>
        <topology evidence="1">Multi-pass membrane protein</topology>
    </subcellularLocation>
</comment>
<keyword evidence="12" id="KW-0407">Ion channel</keyword>
<evidence type="ECO:0000256" key="1">
    <source>
        <dbReference type="ARBA" id="ARBA00004141"/>
    </source>
</evidence>